<dbReference type="Gene3D" id="1.10.10.60">
    <property type="entry name" value="Homeodomain-like"/>
    <property type="match status" value="2"/>
</dbReference>
<protein>
    <submittedName>
        <fullName evidence="5">Helix-turn-helix domain-containing protein</fullName>
    </submittedName>
</protein>
<dbReference type="InterPro" id="IPR003313">
    <property type="entry name" value="AraC-bd"/>
</dbReference>
<dbReference type="Proteomes" id="UP000276128">
    <property type="component" value="Unassembled WGS sequence"/>
</dbReference>
<gene>
    <name evidence="5" type="ORF">EJQ19_23125</name>
</gene>
<dbReference type="InterPro" id="IPR009057">
    <property type="entry name" value="Homeodomain-like_sf"/>
</dbReference>
<dbReference type="Pfam" id="PF12833">
    <property type="entry name" value="HTH_18"/>
    <property type="match status" value="1"/>
</dbReference>
<name>A0A3S0CRS7_9BACL</name>
<dbReference type="InterPro" id="IPR014710">
    <property type="entry name" value="RmlC-like_jellyroll"/>
</dbReference>
<sequence>MAHYLHFLTNTALKRERIYIRHQVTEWQESWPLHAHDGYEVYLFHQGNVNIIVGNELYQMKPGDMLLFSGDVLHQPNPMKDVPYIRSYINFTGDYIQEMAGEDLYTKLISLFNHPNGLLIRWNEEGLSDMDHHFSTLLYEREKEAIGNEFMLQSLMVQLLLKIYRKSKEMYAHLTAPTQSQKETNVRRMLQYLNQHYKSQITLESLSKEIHLNKYYMCHSFKEVTGVSINNFITRKRIDDAKKLLKLSDEPVGFMSEHLGFTNPVHFSRMFKQYAGVSPQAYRKLHQN</sequence>
<evidence type="ECO:0000313" key="5">
    <source>
        <dbReference type="EMBL" id="RTE06268.1"/>
    </source>
</evidence>
<keyword evidence="1" id="KW-0805">Transcription regulation</keyword>
<dbReference type="InterPro" id="IPR018062">
    <property type="entry name" value="HTH_AraC-typ_CS"/>
</dbReference>
<keyword evidence="6" id="KW-1185">Reference proteome</keyword>
<evidence type="ECO:0000313" key="6">
    <source>
        <dbReference type="Proteomes" id="UP000276128"/>
    </source>
</evidence>
<dbReference type="PANTHER" id="PTHR43280">
    <property type="entry name" value="ARAC-FAMILY TRANSCRIPTIONAL REGULATOR"/>
    <property type="match status" value="1"/>
</dbReference>
<evidence type="ECO:0000259" key="4">
    <source>
        <dbReference type="PROSITE" id="PS01124"/>
    </source>
</evidence>
<evidence type="ECO:0000256" key="1">
    <source>
        <dbReference type="ARBA" id="ARBA00023015"/>
    </source>
</evidence>
<dbReference type="EMBL" id="RXHU01000075">
    <property type="protein sequence ID" value="RTE06268.1"/>
    <property type="molecule type" value="Genomic_DNA"/>
</dbReference>
<dbReference type="OrthoDB" id="2713997at2"/>
<reference evidence="5 6" key="1">
    <citation type="submission" date="2018-12" db="EMBL/GenBank/DDBJ databases">
        <title>Bacillus ochoae sp. nov., Paenibacillus whitsoniae sp. nov., Paenibacillus spiritus sp. nov. Isolated from the Mars Exploration Rover during spacecraft assembly.</title>
        <authorList>
            <person name="Seuylemezian A."/>
            <person name="Vaishampayan P."/>
        </authorList>
    </citation>
    <scope>NUCLEOTIDE SEQUENCE [LARGE SCALE GENOMIC DNA]</scope>
    <source>
        <strain evidence="5 6">MER 54</strain>
    </source>
</reference>
<dbReference type="GO" id="GO:0003700">
    <property type="term" value="F:DNA-binding transcription factor activity"/>
    <property type="evidence" value="ECO:0007669"/>
    <property type="project" value="InterPro"/>
</dbReference>
<dbReference type="PROSITE" id="PS01124">
    <property type="entry name" value="HTH_ARAC_FAMILY_2"/>
    <property type="match status" value="1"/>
</dbReference>
<dbReference type="PROSITE" id="PS00041">
    <property type="entry name" value="HTH_ARAC_FAMILY_1"/>
    <property type="match status" value="1"/>
</dbReference>
<evidence type="ECO:0000256" key="3">
    <source>
        <dbReference type="ARBA" id="ARBA00023163"/>
    </source>
</evidence>
<dbReference type="Gene3D" id="2.60.120.10">
    <property type="entry name" value="Jelly Rolls"/>
    <property type="match status" value="1"/>
</dbReference>
<accession>A0A3S0CRS7</accession>
<keyword evidence="2" id="KW-0238">DNA-binding</keyword>
<dbReference type="SMART" id="SM00342">
    <property type="entry name" value="HTH_ARAC"/>
    <property type="match status" value="1"/>
</dbReference>
<organism evidence="5 6">
    <name type="scientific">Paenibacillus whitsoniae</name>
    <dbReference type="NCBI Taxonomy" id="2496558"/>
    <lineage>
        <taxon>Bacteria</taxon>
        <taxon>Bacillati</taxon>
        <taxon>Bacillota</taxon>
        <taxon>Bacilli</taxon>
        <taxon>Bacillales</taxon>
        <taxon>Paenibacillaceae</taxon>
        <taxon>Paenibacillus</taxon>
    </lineage>
</organism>
<dbReference type="GO" id="GO:0043565">
    <property type="term" value="F:sequence-specific DNA binding"/>
    <property type="evidence" value="ECO:0007669"/>
    <property type="project" value="InterPro"/>
</dbReference>
<dbReference type="SUPFAM" id="SSF46689">
    <property type="entry name" value="Homeodomain-like"/>
    <property type="match status" value="2"/>
</dbReference>
<comment type="caution">
    <text evidence="5">The sequence shown here is derived from an EMBL/GenBank/DDBJ whole genome shotgun (WGS) entry which is preliminary data.</text>
</comment>
<dbReference type="SUPFAM" id="SSF51215">
    <property type="entry name" value="Regulatory protein AraC"/>
    <property type="match status" value="1"/>
</dbReference>
<dbReference type="InterPro" id="IPR037923">
    <property type="entry name" value="HTH-like"/>
</dbReference>
<proteinExistence type="predicted"/>
<dbReference type="Pfam" id="PF02311">
    <property type="entry name" value="AraC_binding"/>
    <property type="match status" value="1"/>
</dbReference>
<feature type="domain" description="HTH araC/xylS-type" evidence="4">
    <location>
        <begin position="187"/>
        <end position="285"/>
    </location>
</feature>
<keyword evidence="3" id="KW-0804">Transcription</keyword>
<dbReference type="InterPro" id="IPR018060">
    <property type="entry name" value="HTH_AraC"/>
</dbReference>
<dbReference type="PANTHER" id="PTHR43280:SF34">
    <property type="entry name" value="ARAC-FAMILY TRANSCRIPTIONAL REGULATOR"/>
    <property type="match status" value="1"/>
</dbReference>
<evidence type="ECO:0000256" key="2">
    <source>
        <dbReference type="ARBA" id="ARBA00023125"/>
    </source>
</evidence>
<dbReference type="RefSeq" id="WP_126143611.1">
    <property type="nucleotide sequence ID" value="NZ_RXHU01000075.1"/>
</dbReference>
<dbReference type="AlphaFoldDB" id="A0A3S0CRS7"/>